<dbReference type="AlphaFoldDB" id="A0A8T2PT19"/>
<evidence type="ECO:0000313" key="3">
    <source>
        <dbReference type="Proteomes" id="UP000824540"/>
    </source>
</evidence>
<evidence type="ECO:0000256" key="1">
    <source>
        <dbReference type="SAM" id="MobiDB-lite"/>
    </source>
</evidence>
<accession>A0A8T2PT19</accession>
<proteinExistence type="predicted"/>
<feature type="region of interest" description="Disordered" evidence="1">
    <location>
        <begin position="1"/>
        <end position="32"/>
    </location>
</feature>
<name>A0A8T2PT19_9TELE</name>
<protein>
    <submittedName>
        <fullName evidence="2">Uncharacterized protein</fullName>
    </submittedName>
</protein>
<reference evidence="2" key="1">
    <citation type="thesis" date="2021" institute="BYU ScholarsArchive" country="Provo, UT, USA">
        <title>Applications of and Algorithms for Genome Assembly and Genomic Analyses with an Emphasis on Marine Teleosts.</title>
        <authorList>
            <person name="Pickett B.D."/>
        </authorList>
    </citation>
    <scope>NUCLEOTIDE SEQUENCE</scope>
    <source>
        <strain evidence="2">HI-2016</strain>
    </source>
</reference>
<gene>
    <name evidence="2" type="ORF">JZ751_001210</name>
</gene>
<keyword evidence="3" id="KW-1185">Reference proteome</keyword>
<dbReference type="EMBL" id="JAFBMS010000002">
    <property type="protein sequence ID" value="KAG9354500.1"/>
    <property type="molecule type" value="Genomic_DNA"/>
</dbReference>
<organism evidence="2 3">
    <name type="scientific">Albula glossodonta</name>
    <name type="common">roundjaw bonefish</name>
    <dbReference type="NCBI Taxonomy" id="121402"/>
    <lineage>
        <taxon>Eukaryota</taxon>
        <taxon>Metazoa</taxon>
        <taxon>Chordata</taxon>
        <taxon>Craniata</taxon>
        <taxon>Vertebrata</taxon>
        <taxon>Euteleostomi</taxon>
        <taxon>Actinopterygii</taxon>
        <taxon>Neopterygii</taxon>
        <taxon>Teleostei</taxon>
        <taxon>Albuliformes</taxon>
        <taxon>Albulidae</taxon>
        <taxon>Albula</taxon>
    </lineage>
</organism>
<evidence type="ECO:0000313" key="2">
    <source>
        <dbReference type="EMBL" id="KAG9354500.1"/>
    </source>
</evidence>
<comment type="caution">
    <text evidence="2">The sequence shown here is derived from an EMBL/GenBank/DDBJ whole genome shotgun (WGS) entry which is preliminary data.</text>
</comment>
<sequence length="80" mass="8420">MGSLLTIGPTPTQGSVSGSDSVPGSASPPSELRSGLEAAIFHGKQEKRLQEVTFLEAGLQNRNEESKDPIKHGARVGNTY</sequence>
<dbReference type="Proteomes" id="UP000824540">
    <property type="component" value="Unassembled WGS sequence"/>
</dbReference>
<feature type="compositionally biased region" description="Low complexity" evidence="1">
    <location>
        <begin position="14"/>
        <end position="30"/>
    </location>
</feature>